<organism evidence="1">
    <name type="scientific">marine metagenome</name>
    <dbReference type="NCBI Taxonomy" id="408172"/>
    <lineage>
        <taxon>unclassified sequences</taxon>
        <taxon>metagenomes</taxon>
        <taxon>ecological metagenomes</taxon>
    </lineage>
</organism>
<protein>
    <submittedName>
        <fullName evidence="1">Uncharacterized protein</fullName>
    </submittedName>
</protein>
<proteinExistence type="predicted"/>
<accession>A0A382VCU7</accession>
<dbReference type="EMBL" id="UINC01151001">
    <property type="protein sequence ID" value="SVD44352.1"/>
    <property type="molecule type" value="Genomic_DNA"/>
</dbReference>
<feature type="non-terminal residue" evidence="1">
    <location>
        <position position="144"/>
    </location>
</feature>
<dbReference type="AlphaFoldDB" id="A0A382VCU7"/>
<evidence type="ECO:0000313" key="1">
    <source>
        <dbReference type="EMBL" id="SVD44352.1"/>
    </source>
</evidence>
<reference evidence="1" key="1">
    <citation type="submission" date="2018-05" db="EMBL/GenBank/DDBJ databases">
        <authorList>
            <person name="Lanie J.A."/>
            <person name="Ng W.-L."/>
            <person name="Kazmierczak K.M."/>
            <person name="Andrzejewski T.M."/>
            <person name="Davidsen T.M."/>
            <person name="Wayne K.J."/>
            <person name="Tettelin H."/>
            <person name="Glass J.I."/>
            <person name="Rusch D."/>
            <person name="Podicherti R."/>
            <person name="Tsui H.-C.T."/>
            <person name="Winkler M.E."/>
        </authorList>
    </citation>
    <scope>NUCLEOTIDE SEQUENCE</scope>
</reference>
<sequence>MLISSDETSEESLIKKYQSKLAENILKDDVDVDVEYAGKFIGDIDRILFNSKNEILYSPPKIKEVLFNKEGKEIKKQDPKEIVPNVRDDTPPLKWTGKFFKREDVLKKFVINKSIQLRHTDGLTFEFLYDMAKTLDNKKSLMFL</sequence>
<gene>
    <name evidence="1" type="ORF">METZ01_LOCUS397206</name>
</gene>
<name>A0A382VCU7_9ZZZZ</name>